<feature type="domain" description="Putative Flp pilus-assembly TadG-like N-terminal" evidence="2">
    <location>
        <begin position="17"/>
        <end position="64"/>
    </location>
</feature>
<gene>
    <name evidence="3" type="ORF">FF36_06284</name>
</gene>
<dbReference type="PATRIC" id="fig|1502723.3.peg.817"/>
<proteinExistence type="predicted"/>
<evidence type="ECO:0000313" key="3">
    <source>
        <dbReference type="EMBL" id="KJE19432.1"/>
    </source>
</evidence>
<protein>
    <submittedName>
        <fullName evidence="3">Putative Flp pilus-assembly TadE/G</fullName>
    </submittedName>
</protein>
<dbReference type="InterPro" id="IPR028087">
    <property type="entry name" value="Tad_N"/>
</dbReference>
<dbReference type="AlphaFoldDB" id="A0A0D8B7S4"/>
<organism evidence="3 4">
    <name type="scientific">Frankia torreyi</name>
    <dbReference type="NCBI Taxonomy" id="1856"/>
    <lineage>
        <taxon>Bacteria</taxon>
        <taxon>Bacillati</taxon>
        <taxon>Actinomycetota</taxon>
        <taxon>Actinomycetes</taxon>
        <taxon>Frankiales</taxon>
        <taxon>Frankiaceae</taxon>
        <taxon>Frankia</taxon>
    </lineage>
</organism>
<dbReference type="RefSeq" id="WP_044888674.1">
    <property type="nucleotide sequence ID" value="NZ_JYFN01000107.1"/>
</dbReference>
<comment type="caution">
    <text evidence="3">The sequence shown here is derived from an EMBL/GenBank/DDBJ whole genome shotgun (WGS) entry which is preliminary data.</text>
</comment>
<keyword evidence="4" id="KW-1185">Reference proteome</keyword>
<reference evidence="3 4" key="2">
    <citation type="journal article" date="2016" name="Genome Announc.">
        <title>Permanent Draft Genome Sequences for Two Variants of Frankia sp. Strain CpI1, the First Frankia Strain Isolated from Root Nodules of Comptonia peregrina.</title>
        <authorList>
            <person name="Oshone R."/>
            <person name="Hurst S.G.IV."/>
            <person name="Abebe-Akele F."/>
            <person name="Simpson S."/>
            <person name="Morris K."/>
            <person name="Thomas W.K."/>
            <person name="Tisa L.S."/>
        </authorList>
    </citation>
    <scope>NUCLEOTIDE SEQUENCE [LARGE SCALE GENOMIC DNA]</scope>
    <source>
        <strain evidence="4">CpI1-S</strain>
    </source>
</reference>
<evidence type="ECO:0000256" key="1">
    <source>
        <dbReference type="SAM" id="Phobius"/>
    </source>
</evidence>
<keyword evidence="1" id="KW-0812">Transmembrane</keyword>
<dbReference type="OrthoDB" id="10016154at2"/>
<dbReference type="Pfam" id="PF13400">
    <property type="entry name" value="Tad"/>
    <property type="match status" value="1"/>
</dbReference>
<name>A0A0D8B7S4_9ACTN</name>
<evidence type="ECO:0000259" key="2">
    <source>
        <dbReference type="Pfam" id="PF13400"/>
    </source>
</evidence>
<keyword evidence="1" id="KW-1133">Transmembrane helix</keyword>
<feature type="transmembrane region" description="Helical" evidence="1">
    <location>
        <begin position="20"/>
        <end position="38"/>
    </location>
</feature>
<keyword evidence="1" id="KW-0472">Membrane</keyword>
<sequence length="144" mass="14333">MTSLPGRPAPADISDDGYVTAFFAILVVALFALAGLALDGGGALNAKTRAISTAAEAARAGAQALDLAVYRADGTRQLDPEQARARALAFLAGADADGTASATLTTVTVTVTATYQPQLLTLVGVGPLHLTGTASASPRSGPVP</sequence>
<accession>A0A0D8B7S4</accession>
<dbReference type="Proteomes" id="UP000032545">
    <property type="component" value="Unassembled WGS sequence"/>
</dbReference>
<evidence type="ECO:0000313" key="4">
    <source>
        <dbReference type="Proteomes" id="UP000032545"/>
    </source>
</evidence>
<reference evidence="4" key="1">
    <citation type="submission" date="2015-02" db="EMBL/GenBank/DDBJ databases">
        <title>Draft Genome of Frankia sp. CpI1-S.</title>
        <authorList>
            <person name="Oshone R.T."/>
            <person name="Ngom M."/>
            <person name="Ghodhbane-Gtari F."/>
            <person name="Gtari M."/>
            <person name="Morris K."/>
            <person name="Thomas K."/>
            <person name="Sen A."/>
            <person name="Tisa L.S."/>
        </authorList>
    </citation>
    <scope>NUCLEOTIDE SEQUENCE [LARGE SCALE GENOMIC DNA]</scope>
    <source>
        <strain evidence="4">CpI1-S</strain>
    </source>
</reference>
<dbReference type="EMBL" id="JYFN01000107">
    <property type="protein sequence ID" value="KJE19432.1"/>
    <property type="molecule type" value="Genomic_DNA"/>
</dbReference>